<dbReference type="RefSeq" id="XP_009177384.1">
    <property type="nucleotide sequence ID" value="XM_009179120.1"/>
</dbReference>
<dbReference type="GeneID" id="20326290"/>
<name>A0A074ZUJ2_OPIVI</name>
<dbReference type="KEGG" id="ovi:T265_12122"/>
<sequence>MAVEQQAKSGCLLGRLHRSSQMMLCDFAEIDPFEVQVRLTRTTAEKLAKLSISSLWTPAANAAAANSTLGMVTVFNGATLDFPKIER</sequence>
<proteinExistence type="predicted"/>
<dbReference type="CTD" id="20326290"/>
<reference evidence="1 2" key="1">
    <citation type="submission" date="2013-11" db="EMBL/GenBank/DDBJ databases">
        <title>Opisthorchis viverrini - life in the bile duct.</title>
        <authorList>
            <person name="Young N.D."/>
            <person name="Nagarajan N."/>
            <person name="Lin S.J."/>
            <person name="Korhonen P.K."/>
            <person name="Jex A.R."/>
            <person name="Hall R.S."/>
            <person name="Safavi-Hemami H."/>
            <person name="Kaewkong W."/>
            <person name="Bertrand D."/>
            <person name="Gao S."/>
            <person name="Seet Q."/>
            <person name="Wongkham S."/>
            <person name="Teh B.T."/>
            <person name="Wongkham C."/>
            <person name="Intapan P.M."/>
            <person name="Maleewong W."/>
            <person name="Yang X."/>
            <person name="Hu M."/>
            <person name="Wang Z."/>
            <person name="Hofmann A."/>
            <person name="Sternberg P.W."/>
            <person name="Tan P."/>
            <person name="Wang J."/>
            <person name="Gasser R.B."/>
        </authorList>
    </citation>
    <scope>NUCLEOTIDE SEQUENCE [LARGE SCALE GENOMIC DNA]</scope>
</reference>
<organism evidence="1 2">
    <name type="scientific">Opisthorchis viverrini</name>
    <name type="common">Southeast Asian liver fluke</name>
    <dbReference type="NCBI Taxonomy" id="6198"/>
    <lineage>
        <taxon>Eukaryota</taxon>
        <taxon>Metazoa</taxon>
        <taxon>Spiralia</taxon>
        <taxon>Lophotrochozoa</taxon>
        <taxon>Platyhelminthes</taxon>
        <taxon>Trematoda</taxon>
        <taxon>Digenea</taxon>
        <taxon>Opisthorchiida</taxon>
        <taxon>Opisthorchiata</taxon>
        <taxon>Opisthorchiidae</taxon>
        <taxon>Opisthorchis</taxon>
    </lineage>
</organism>
<evidence type="ECO:0000313" key="1">
    <source>
        <dbReference type="EMBL" id="KER18869.1"/>
    </source>
</evidence>
<protein>
    <submittedName>
        <fullName evidence="1">Uncharacterized protein</fullName>
    </submittedName>
</protein>
<evidence type="ECO:0000313" key="2">
    <source>
        <dbReference type="Proteomes" id="UP000054324"/>
    </source>
</evidence>
<keyword evidence="2" id="KW-1185">Reference proteome</keyword>
<accession>A0A074ZUJ2</accession>
<dbReference type="AlphaFoldDB" id="A0A074ZUJ2"/>
<gene>
    <name evidence="1" type="ORF">T265_12122</name>
</gene>
<dbReference type="EMBL" id="KL597609">
    <property type="protein sequence ID" value="KER18869.1"/>
    <property type="molecule type" value="Genomic_DNA"/>
</dbReference>
<dbReference type="Proteomes" id="UP000054324">
    <property type="component" value="Unassembled WGS sequence"/>
</dbReference>